<dbReference type="Proteomes" id="UP001165060">
    <property type="component" value="Unassembled WGS sequence"/>
</dbReference>
<comment type="caution">
    <text evidence="1">The sequence shown here is derived from an EMBL/GenBank/DDBJ whole genome shotgun (WGS) entry which is preliminary data.</text>
</comment>
<name>A0ABQ6MUG9_9STRA</name>
<evidence type="ECO:0000313" key="2">
    <source>
        <dbReference type="Proteomes" id="UP001165060"/>
    </source>
</evidence>
<gene>
    <name evidence="1" type="ORF">TeGR_g4722</name>
</gene>
<dbReference type="Gene3D" id="2.130.10.10">
    <property type="entry name" value="YVTN repeat-like/Quinoprotein amine dehydrogenase"/>
    <property type="match status" value="1"/>
</dbReference>
<keyword evidence="2" id="KW-1185">Reference proteome</keyword>
<protein>
    <submittedName>
        <fullName evidence="1">Uncharacterized protein</fullName>
    </submittedName>
</protein>
<accession>A0ABQ6MUG9</accession>
<proteinExistence type="predicted"/>
<feature type="non-terminal residue" evidence="1">
    <location>
        <position position="1"/>
    </location>
</feature>
<dbReference type="InterPro" id="IPR015943">
    <property type="entry name" value="WD40/YVTN_repeat-like_dom_sf"/>
</dbReference>
<organism evidence="1 2">
    <name type="scientific">Tetraparma gracilis</name>
    <dbReference type="NCBI Taxonomy" id="2962635"/>
    <lineage>
        <taxon>Eukaryota</taxon>
        <taxon>Sar</taxon>
        <taxon>Stramenopiles</taxon>
        <taxon>Ochrophyta</taxon>
        <taxon>Bolidophyceae</taxon>
        <taxon>Parmales</taxon>
        <taxon>Triparmaceae</taxon>
        <taxon>Tetraparma</taxon>
    </lineage>
</organism>
<evidence type="ECO:0000313" key="1">
    <source>
        <dbReference type="EMBL" id="GMI33684.1"/>
    </source>
</evidence>
<dbReference type="EMBL" id="BRYB01000598">
    <property type="protein sequence ID" value="GMI33684.1"/>
    <property type="molecule type" value="Genomic_DNA"/>
</dbReference>
<sequence length="70" mass="7869">YHYPASRTAEHKKDKAPVGVTGSVELLNSRVISTQPIVSFDWSPDKEGLCCLTCLDQTLRVFIVTKLNKY</sequence>
<reference evidence="1 2" key="1">
    <citation type="journal article" date="2023" name="Commun. Biol.">
        <title>Genome analysis of Parmales, the sister group of diatoms, reveals the evolutionary specialization of diatoms from phago-mixotrophs to photoautotrophs.</title>
        <authorList>
            <person name="Ban H."/>
            <person name="Sato S."/>
            <person name="Yoshikawa S."/>
            <person name="Yamada K."/>
            <person name="Nakamura Y."/>
            <person name="Ichinomiya M."/>
            <person name="Sato N."/>
            <person name="Blanc-Mathieu R."/>
            <person name="Endo H."/>
            <person name="Kuwata A."/>
            <person name="Ogata H."/>
        </authorList>
    </citation>
    <scope>NUCLEOTIDE SEQUENCE [LARGE SCALE GENOMIC DNA]</scope>
</reference>